<organism evidence="1 2">
    <name type="scientific">Planktotalea frisia</name>
    <dbReference type="NCBI Taxonomy" id="696762"/>
    <lineage>
        <taxon>Bacteria</taxon>
        <taxon>Pseudomonadati</taxon>
        <taxon>Pseudomonadota</taxon>
        <taxon>Alphaproteobacteria</taxon>
        <taxon>Rhodobacterales</taxon>
        <taxon>Paracoccaceae</taxon>
        <taxon>Planktotalea</taxon>
    </lineage>
</organism>
<evidence type="ECO:0000313" key="2">
    <source>
        <dbReference type="Proteomes" id="UP000184514"/>
    </source>
</evidence>
<name>A0A1L9NY99_9RHOB</name>
<protein>
    <recommendedName>
        <fullName evidence="3">DUF4333 domain-containing protein</fullName>
    </recommendedName>
</protein>
<dbReference type="AlphaFoldDB" id="A0A1L9NY99"/>
<keyword evidence="2" id="KW-1185">Reference proteome</keyword>
<accession>A0A1L9NY99</accession>
<dbReference type="STRING" id="696762.PFRI_14920"/>
<dbReference type="OrthoDB" id="7874631at2"/>
<dbReference type="EMBL" id="MLCB01000111">
    <property type="protein sequence ID" value="OJI94256.1"/>
    <property type="molecule type" value="Genomic_DNA"/>
</dbReference>
<dbReference type="Proteomes" id="UP000184514">
    <property type="component" value="Unassembled WGS sequence"/>
</dbReference>
<evidence type="ECO:0000313" key="1">
    <source>
        <dbReference type="EMBL" id="OJI94256.1"/>
    </source>
</evidence>
<gene>
    <name evidence="1" type="ORF">PFRI_14920</name>
</gene>
<dbReference type="RefSeq" id="WP_072630085.1">
    <property type="nucleotide sequence ID" value="NZ_MLCB01000111.1"/>
</dbReference>
<comment type="caution">
    <text evidence="1">The sequence shown here is derived from an EMBL/GenBank/DDBJ whole genome shotgun (WGS) entry which is preliminary data.</text>
</comment>
<evidence type="ECO:0008006" key="3">
    <source>
        <dbReference type="Google" id="ProtNLM"/>
    </source>
</evidence>
<proteinExistence type="predicted"/>
<sequence>MPRWLLWTPIVALTVATAFLGLRAGWHVSALTESDVINRAAADYLRGDVNRRASDCEARPSDAGDIWLIVTCTSQAGETEVYQASRYGRVQLGSASYGKPET</sequence>
<reference evidence="1 2" key="1">
    <citation type="submission" date="2016-10" db="EMBL/GenBank/DDBJ databases">
        <title>Genome sequence of Planktotalea frisia SH6-1.</title>
        <authorList>
            <person name="Poehlein A."/>
            <person name="Bakenhus I."/>
            <person name="Voget S."/>
            <person name="Brinkhoff T."/>
            <person name="Simon M."/>
        </authorList>
    </citation>
    <scope>NUCLEOTIDE SEQUENCE [LARGE SCALE GENOMIC DNA]</scope>
    <source>
        <strain evidence="1 2">SH6-1</strain>
    </source>
</reference>